<dbReference type="Pfam" id="PF14365">
    <property type="entry name" value="Neprosin_AP"/>
    <property type="match status" value="1"/>
</dbReference>
<reference evidence="2" key="1">
    <citation type="submission" date="2021-01" db="EMBL/GenBank/DDBJ databases">
        <authorList>
            <consortium name="Genoscope - CEA"/>
            <person name="William W."/>
        </authorList>
    </citation>
    <scope>NUCLEOTIDE SEQUENCE</scope>
</reference>
<name>A0A816KJY2_BRANA</name>
<dbReference type="InterPro" id="IPR053168">
    <property type="entry name" value="Glutamic_endopeptidase"/>
</dbReference>
<dbReference type="Proteomes" id="UP001295469">
    <property type="component" value="Chromosome C02"/>
</dbReference>
<dbReference type="PANTHER" id="PTHR31589">
    <property type="entry name" value="PROTEIN, PUTATIVE (DUF239)-RELATED-RELATED"/>
    <property type="match status" value="1"/>
</dbReference>
<evidence type="ECO:0000259" key="1">
    <source>
        <dbReference type="Pfam" id="PF14365"/>
    </source>
</evidence>
<proteinExistence type="predicted"/>
<dbReference type="InterPro" id="IPR025521">
    <property type="entry name" value="Neprosin_propep"/>
</dbReference>
<organism evidence="2">
    <name type="scientific">Brassica napus</name>
    <name type="common">Rape</name>
    <dbReference type="NCBI Taxonomy" id="3708"/>
    <lineage>
        <taxon>Eukaryota</taxon>
        <taxon>Viridiplantae</taxon>
        <taxon>Streptophyta</taxon>
        <taxon>Embryophyta</taxon>
        <taxon>Tracheophyta</taxon>
        <taxon>Spermatophyta</taxon>
        <taxon>Magnoliopsida</taxon>
        <taxon>eudicotyledons</taxon>
        <taxon>Gunneridae</taxon>
        <taxon>Pentapetalae</taxon>
        <taxon>rosids</taxon>
        <taxon>malvids</taxon>
        <taxon>Brassicales</taxon>
        <taxon>Brassicaceae</taxon>
        <taxon>Brassiceae</taxon>
        <taxon>Brassica</taxon>
    </lineage>
</organism>
<feature type="domain" description="Neprosin activation peptide" evidence="1">
    <location>
        <begin position="55"/>
        <end position="126"/>
    </location>
</feature>
<gene>
    <name evidence="2" type="ORF">DARMORV10_C02P59330.1</name>
</gene>
<dbReference type="EMBL" id="HG994366">
    <property type="protein sequence ID" value="CAF1921019.1"/>
    <property type="molecule type" value="Genomic_DNA"/>
</dbReference>
<protein>
    <submittedName>
        <fullName evidence="2">(rape) hypothetical protein</fullName>
    </submittedName>
</protein>
<dbReference type="PANTHER" id="PTHR31589:SF60">
    <property type="entry name" value="NEPROSIN DOMAIN-CONTAINING PROTEIN-RELATED"/>
    <property type="match status" value="1"/>
</dbReference>
<accession>A0A816KJY2</accession>
<sequence length="340" mass="38817">MFDGNLDSEKLKGHAVELLIAGSVFVGEKYLNDQRKRYIGEFMECVVDRIGENVTYDCIDIFMQSGLDHPLLKNHTIQVRGYKNWTKLKSQIGIKKVQKQKIPCPHGTIPVLRNTKEFITNAQVLADKHFHPLTADSPGTHISGVRSHNGPYRGVEASFEVVSVDIAKDQASYSQIYIGSGSNNEVNFISAGWMVKYDFDRARLSGCITPSIRNWYCNYRIFKMFLTEIYLFCYTLEIVDQNEPKLYLQWHMLFKAMPWGGKNWYGGLFCGAGSGCGGGGVIDVDMIFVNTDDFQTDYFARSRDRGCRQICCKFLMLVVAFHNNLNSKYLLERQNHHQPI</sequence>
<evidence type="ECO:0000313" key="2">
    <source>
        <dbReference type="EMBL" id="CAF1921019.1"/>
    </source>
</evidence>
<dbReference type="AlphaFoldDB" id="A0A816KJY2"/>